<keyword evidence="7" id="KW-0560">Oxidoreductase</keyword>
<comment type="caution">
    <text evidence="11">The sequence shown here is derived from an EMBL/GenBank/DDBJ whole genome shotgun (WGS) entry which is preliminary data.</text>
</comment>
<protein>
    <recommendedName>
        <fullName evidence="3">proline dehydrogenase</fullName>
        <ecNumber evidence="3">1.5.5.2</ecNumber>
    </recommendedName>
</protein>
<dbReference type="GO" id="GO:0000166">
    <property type="term" value="F:nucleotide binding"/>
    <property type="evidence" value="ECO:0007669"/>
    <property type="project" value="UniProtKB-KW"/>
</dbReference>
<evidence type="ECO:0000256" key="3">
    <source>
        <dbReference type="ARBA" id="ARBA00012695"/>
    </source>
</evidence>
<evidence type="ECO:0000256" key="2">
    <source>
        <dbReference type="ARBA" id="ARBA00004739"/>
    </source>
</evidence>
<name>A0A482Y0E2_9EURY</name>
<gene>
    <name evidence="11" type="ORF">ELS17_09960</name>
</gene>
<evidence type="ECO:0000256" key="9">
    <source>
        <dbReference type="ARBA" id="ARBA00048779"/>
    </source>
</evidence>
<evidence type="ECO:0000256" key="4">
    <source>
        <dbReference type="ARBA" id="ARBA00022630"/>
    </source>
</evidence>
<proteinExistence type="predicted"/>
<sequence length="279" mass="30462">MIPPIASQFVAGTSASGALTHVSECNEAGMGGILNLLGEHYHEPGPAAEDTEEYCHLASQLAVRDLNGCLSVKPSQIGIDVGPDVFTSNFEQIVEAAAANDVFVWCDMEDHTTTDTTLDAVEATARDHPNGVGVAIQANLTRTRDDLARLADVPAAVRLVKGAYDEPSSVALDSKSAVDDAYEEYLEFLFREFDRGVAVGSHDPAMLEVAVDLHEEYGTPFEIQMLMGVREDAQRELAAKGYEVNQYVPYGGKWMQYFYRRVRERKENALFAARAVLGV</sequence>
<comment type="cofactor">
    <cofactor evidence="1">
        <name>FAD</name>
        <dbReference type="ChEBI" id="CHEBI:57692"/>
    </cofactor>
</comment>
<dbReference type="UniPathway" id="UPA00261">
    <property type="reaction ID" value="UER00373"/>
</dbReference>
<dbReference type="InterPro" id="IPR002872">
    <property type="entry name" value="Proline_DH_dom"/>
</dbReference>
<dbReference type="GO" id="GO:0004657">
    <property type="term" value="F:proline dehydrogenase activity"/>
    <property type="evidence" value="ECO:0007669"/>
    <property type="project" value="UniProtKB-EC"/>
</dbReference>
<organism evidence="11 12">
    <name type="scientific">Natrinema altunense</name>
    <dbReference type="NCBI Taxonomy" id="222984"/>
    <lineage>
        <taxon>Archaea</taxon>
        <taxon>Methanobacteriati</taxon>
        <taxon>Methanobacteriota</taxon>
        <taxon>Stenosarchaea group</taxon>
        <taxon>Halobacteria</taxon>
        <taxon>Halobacteriales</taxon>
        <taxon>Natrialbaceae</taxon>
        <taxon>Natrinema</taxon>
    </lineage>
</organism>
<dbReference type="AlphaFoldDB" id="A0A482Y0E2"/>
<evidence type="ECO:0000313" key="11">
    <source>
        <dbReference type="EMBL" id="RZH67844.1"/>
    </source>
</evidence>
<feature type="domain" description="Proline dehydrogenase" evidence="10">
    <location>
        <begin position="19"/>
        <end position="272"/>
    </location>
</feature>
<keyword evidence="5" id="KW-0547">Nucleotide-binding</keyword>
<keyword evidence="8" id="KW-0642">Proline metabolism</keyword>
<dbReference type="RefSeq" id="WP_130170563.1">
    <property type="nucleotide sequence ID" value="NZ_SHMR01000003.1"/>
</dbReference>
<dbReference type="InterPro" id="IPR029041">
    <property type="entry name" value="FAD-linked_oxidoreductase-like"/>
</dbReference>
<dbReference type="SUPFAM" id="SSF51730">
    <property type="entry name" value="FAD-linked oxidoreductase"/>
    <property type="match status" value="1"/>
</dbReference>
<keyword evidence="4" id="KW-0285">Flavoprotein</keyword>
<evidence type="ECO:0000256" key="1">
    <source>
        <dbReference type="ARBA" id="ARBA00001974"/>
    </source>
</evidence>
<evidence type="ECO:0000256" key="5">
    <source>
        <dbReference type="ARBA" id="ARBA00022741"/>
    </source>
</evidence>
<dbReference type="EC" id="1.5.5.2" evidence="3"/>
<dbReference type="InterPro" id="IPR015659">
    <property type="entry name" value="Proline_oxidase"/>
</dbReference>
<evidence type="ECO:0000256" key="8">
    <source>
        <dbReference type="ARBA" id="ARBA00023062"/>
    </source>
</evidence>
<accession>A0A482Y0E2</accession>
<dbReference type="PIRSF" id="PIRSF000196">
    <property type="entry name" value="Pro_dehydrog"/>
    <property type="match status" value="1"/>
</dbReference>
<dbReference type="OrthoDB" id="8727at2157"/>
<comment type="pathway">
    <text evidence="2">Amino-acid degradation; L-proline degradation into L-glutamate; L-glutamate from L-proline: step 1/2.</text>
</comment>
<dbReference type="Gene3D" id="3.20.20.220">
    <property type="match status" value="1"/>
</dbReference>
<dbReference type="STRING" id="222984.GCA_000731985_03411"/>
<dbReference type="PANTHER" id="PTHR13914">
    <property type="entry name" value="PROLINE OXIDASE"/>
    <property type="match status" value="1"/>
</dbReference>
<evidence type="ECO:0000259" key="10">
    <source>
        <dbReference type="Pfam" id="PF01619"/>
    </source>
</evidence>
<dbReference type="Proteomes" id="UP000292704">
    <property type="component" value="Unassembled WGS sequence"/>
</dbReference>
<dbReference type="GO" id="GO:0010133">
    <property type="term" value="P:L-proline catabolic process to L-glutamate"/>
    <property type="evidence" value="ECO:0007669"/>
    <property type="project" value="UniProtKB-UniPathway"/>
</dbReference>
<dbReference type="InterPro" id="IPR008219">
    <property type="entry name" value="PRODH_bac_arc"/>
</dbReference>
<evidence type="ECO:0000313" key="12">
    <source>
        <dbReference type="Proteomes" id="UP000292704"/>
    </source>
</evidence>
<evidence type="ECO:0000256" key="7">
    <source>
        <dbReference type="ARBA" id="ARBA00023002"/>
    </source>
</evidence>
<dbReference type="PANTHER" id="PTHR13914:SF0">
    <property type="entry name" value="PROLINE DEHYDROGENASE 1, MITOCHONDRIAL"/>
    <property type="match status" value="1"/>
</dbReference>
<dbReference type="Pfam" id="PF01619">
    <property type="entry name" value="Pro_dh"/>
    <property type="match status" value="1"/>
</dbReference>
<comment type="catalytic activity">
    <reaction evidence="9">
        <text>L-proline + a quinone = (S)-1-pyrroline-5-carboxylate + a quinol + H(+)</text>
        <dbReference type="Rhea" id="RHEA:23784"/>
        <dbReference type="ChEBI" id="CHEBI:15378"/>
        <dbReference type="ChEBI" id="CHEBI:17388"/>
        <dbReference type="ChEBI" id="CHEBI:24646"/>
        <dbReference type="ChEBI" id="CHEBI:60039"/>
        <dbReference type="ChEBI" id="CHEBI:132124"/>
        <dbReference type="EC" id="1.5.5.2"/>
    </reaction>
</comment>
<reference evidence="11 12" key="1">
    <citation type="submission" date="2019-02" db="EMBL/GenBank/DDBJ databases">
        <title>Genome analysis provides insights into bioremediation potentialities and Haloocin production by Natrinema altunense strain 4.1R isolated from Chott Douz in Tunisian desert.</title>
        <authorList>
            <person name="Najjari A."/>
            <person name="Youssef N."/>
            <person name="Ben Dhia O."/>
            <person name="Ferjani R."/>
            <person name="El Hidri D."/>
            <person name="Ouzari H.I."/>
            <person name="Cherif A."/>
        </authorList>
    </citation>
    <scope>NUCLEOTIDE SEQUENCE [LARGE SCALE GENOMIC DNA]</scope>
    <source>
        <strain evidence="11 12">4.1R</strain>
    </source>
</reference>
<dbReference type="EMBL" id="SHMR01000003">
    <property type="protein sequence ID" value="RZH67844.1"/>
    <property type="molecule type" value="Genomic_DNA"/>
</dbReference>
<keyword evidence="6" id="KW-0274">FAD</keyword>
<evidence type="ECO:0000256" key="6">
    <source>
        <dbReference type="ARBA" id="ARBA00022827"/>
    </source>
</evidence>